<feature type="region of interest" description="Disordered" evidence="2">
    <location>
        <begin position="216"/>
        <end position="237"/>
    </location>
</feature>
<dbReference type="AlphaFoldDB" id="A0A7J0DEY9"/>
<evidence type="ECO:0000313" key="4">
    <source>
        <dbReference type="Proteomes" id="UP000585474"/>
    </source>
</evidence>
<evidence type="ECO:0000313" key="3">
    <source>
        <dbReference type="EMBL" id="GFS33539.1"/>
    </source>
</evidence>
<proteinExistence type="predicted"/>
<comment type="caution">
    <text evidence="3">The sequence shown here is derived from an EMBL/GenBank/DDBJ whole genome shotgun (WGS) entry which is preliminary data.</text>
</comment>
<evidence type="ECO:0000256" key="1">
    <source>
        <dbReference type="SAM" id="Coils"/>
    </source>
</evidence>
<accession>A0A7J0DEY9</accession>
<keyword evidence="1" id="KW-0175">Coiled coil</keyword>
<protein>
    <submittedName>
        <fullName evidence="3">Uncharacterized protein</fullName>
    </submittedName>
</protein>
<dbReference type="OrthoDB" id="10532237at2759"/>
<reference evidence="4" key="1">
    <citation type="submission" date="2019-07" db="EMBL/GenBank/DDBJ databases">
        <title>De Novo Assembly of kiwifruit Actinidia rufa.</title>
        <authorList>
            <person name="Sugita-Konishi S."/>
            <person name="Sato K."/>
            <person name="Mori E."/>
            <person name="Abe Y."/>
            <person name="Kisaki G."/>
            <person name="Hamano K."/>
            <person name="Suezawa K."/>
            <person name="Otani M."/>
            <person name="Fukuda T."/>
            <person name="Manabe T."/>
            <person name="Gomi K."/>
            <person name="Tabuchi M."/>
            <person name="Akimitsu K."/>
            <person name="Kataoka I."/>
        </authorList>
    </citation>
    <scope>NUCLEOTIDE SEQUENCE [LARGE SCALE GENOMIC DNA]</scope>
    <source>
        <strain evidence="4">cv. Fuchu</strain>
    </source>
</reference>
<organism evidence="3 4">
    <name type="scientific">Actinidia rufa</name>
    <dbReference type="NCBI Taxonomy" id="165716"/>
    <lineage>
        <taxon>Eukaryota</taxon>
        <taxon>Viridiplantae</taxon>
        <taxon>Streptophyta</taxon>
        <taxon>Embryophyta</taxon>
        <taxon>Tracheophyta</taxon>
        <taxon>Spermatophyta</taxon>
        <taxon>Magnoliopsida</taxon>
        <taxon>eudicotyledons</taxon>
        <taxon>Gunneridae</taxon>
        <taxon>Pentapetalae</taxon>
        <taxon>asterids</taxon>
        <taxon>Ericales</taxon>
        <taxon>Actinidiaceae</taxon>
        <taxon>Actinidia</taxon>
    </lineage>
</organism>
<sequence length="428" mass="47801">MNVENAFLAYCVRPSAIDGRLLSFLGSQGFGFPLDPFPLMKWVRDVLIHFVGQSSELAGCSANSNQTYCIASWDRTRRSRRVRLTLCPDVLLPLPRVDHDIPNDVLIERPGPNELIAIVQGDEDLDTLMWREGLEFDAYDLLHIYTMVAFPPLRIREPTQQARYSSLDKLSQELDEGAEFAHELKQQEETSSSSSSLLGLSGSELVVAEAEAKGKKMLTSSSSSCPPKDKWKTPDVNTSHKRQHEVEASSVGYHVAQDVANLNEEDGVIACNLNVMQLVQALQRATTSLECEKKCFVDLKRAQKKANSLKVELKKKNEELVAERSTFIKEYKYVADVKVVAIEELVPAHAVLDKPRGSYPSFRRMPPDHPALVVAMPLVAFPDSLELHLLIILSGFNEDAYANQSIEEYKADGRTEVEDDKAKKDLGA</sequence>
<gene>
    <name evidence="3" type="ORF">Acr_00g0029080</name>
</gene>
<evidence type="ECO:0000256" key="2">
    <source>
        <dbReference type="SAM" id="MobiDB-lite"/>
    </source>
</evidence>
<feature type="coiled-coil region" evidence="1">
    <location>
        <begin position="299"/>
        <end position="326"/>
    </location>
</feature>
<keyword evidence="4" id="KW-1185">Reference proteome</keyword>
<name>A0A7J0DEY9_9ERIC</name>
<feature type="region of interest" description="Disordered" evidence="2">
    <location>
        <begin position="408"/>
        <end position="428"/>
    </location>
</feature>
<dbReference type="Proteomes" id="UP000585474">
    <property type="component" value="Unassembled WGS sequence"/>
</dbReference>
<dbReference type="EMBL" id="BJWL01000192">
    <property type="protein sequence ID" value="GFS33539.1"/>
    <property type="molecule type" value="Genomic_DNA"/>
</dbReference>